<dbReference type="InterPro" id="IPR027954">
    <property type="entry name" value="Transcobalamin-like_C"/>
</dbReference>
<protein>
    <recommendedName>
        <fullName evidence="1">Transcobalamin-like C-terminal domain-containing protein</fullName>
    </recommendedName>
</protein>
<dbReference type="Pfam" id="PF14478">
    <property type="entry name" value="DUF4430"/>
    <property type="match status" value="1"/>
</dbReference>
<keyword evidence="3" id="KW-1185">Reference proteome</keyword>
<evidence type="ECO:0000313" key="3">
    <source>
        <dbReference type="Proteomes" id="UP001429357"/>
    </source>
</evidence>
<reference evidence="2" key="1">
    <citation type="submission" date="2016-06" db="EMBL/GenBank/DDBJ databases">
        <authorList>
            <person name="Van Tyne D."/>
        </authorList>
    </citation>
    <scope>NUCLEOTIDE SEQUENCE</scope>
    <source>
        <strain evidence="2">JM9A</strain>
    </source>
</reference>
<feature type="domain" description="Transcobalamin-like C-terminal" evidence="1">
    <location>
        <begin position="86"/>
        <end position="152"/>
    </location>
</feature>
<gene>
    <name evidence="2" type="ORF">BAU18_002503</name>
</gene>
<reference evidence="2" key="2">
    <citation type="submission" date="2024-02" db="EMBL/GenBank/DDBJ databases">
        <title>The Genome Sequence of Enterococcus diestrammenae JM9A.</title>
        <authorList>
            <person name="Earl A."/>
            <person name="Manson A."/>
            <person name="Gilmore M."/>
            <person name="Sanders J."/>
            <person name="Shea T."/>
            <person name="Howe W."/>
            <person name="Livny J."/>
            <person name="Cuomo C."/>
            <person name="Neafsey D."/>
            <person name="Birren B."/>
        </authorList>
    </citation>
    <scope>NUCLEOTIDE SEQUENCE</scope>
    <source>
        <strain evidence="2">JM9A</strain>
    </source>
</reference>
<name>A0ABV0F8E2_9ENTE</name>
<evidence type="ECO:0000313" key="2">
    <source>
        <dbReference type="EMBL" id="MEO1782886.1"/>
    </source>
</evidence>
<dbReference type="Proteomes" id="UP001429357">
    <property type="component" value="Unassembled WGS sequence"/>
</dbReference>
<proteinExistence type="predicted"/>
<accession>A0ABV0F8E2</accession>
<dbReference type="EMBL" id="MAEI02000001">
    <property type="protein sequence ID" value="MEO1782886.1"/>
    <property type="molecule type" value="Genomic_DNA"/>
</dbReference>
<comment type="caution">
    <text evidence="2">The sequence shown here is derived from an EMBL/GenBank/DDBJ whole genome shotgun (WGS) entry which is preliminary data.</text>
</comment>
<evidence type="ECO:0000259" key="1">
    <source>
        <dbReference type="Pfam" id="PF14478"/>
    </source>
</evidence>
<dbReference type="Gene3D" id="2.170.130.30">
    <property type="match status" value="1"/>
</dbReference>
<sequence>MEGLALLQAFEYNNQKGGESMKRKTRFAVASLLVLSVLSACSTGGSPQTTEVTSNTSQRSQELAVTLTLQVEGKEFASKQVTVTTGTSVYQALSANFEIQDNEGLITEIDGESQNADEGKYWLYQVNGKDAVVGAKDYLLKAGDQVVFDLKKM</sequence>
<organism evidence="2 3">
    <name type="scientific">Enterococcus diestrammenae</name>
    <dbReference type="NCBI Taxonomy" id="1155073"/>
    <lineage>
        <taxon>Bacteria</taxon>
        <taxon>Bacillati</taxon>
        <taxon>Bacillota</taxon>
        <taxon>Bacilli</taxon>
        <taxon>Lactobacillales</taxon>
        <taxon>Enterococcaceae</taxon>
        <taxon>Enterococcus</taxon>
    </lineage>
</organism>